<dbReference type="Proteomes" id="UP000253834">
    <property type="component" value="Chromosome"/>
</dbReference>
<sequence>MNFSLLLKTQLLQSIGLTLEIATDSALFEGVLIKFENGLIELEETVIGYERENRSVFIALSSVNFIKVQL</sequence>
<accession>A0AA86HZJ4</accession>
<protein>
    <submittedName>
        <fullName evidence="1">Uncharacterized protein</fullName>
    </submittedName>
</protein>
<name>A0AA86HZJ4_PRIMG</name>
<dbReference type="EMBL" id="CP022674">
    <property type="protein sequence ID" value="AXI29135.1"/>
    <property type="molecule type" value="Genomic_DNA"/>
</dbReference>
<dbReference type="AlphaFoldDB" id="A0AA86HZJ4"/>
<proteinExistence type="predicted"/>
<reference evidence="1 2" key="1">
    <citation type="submission" date="2017-07" db="EMBL/GenBank/DDBJ databases">
        <title>Isolation and development of strain Bacillus megaterium SR7 for enhanced growth and metabolite production under supercritical carbon dioxide.</title>
        <authorList>
            <person name="Freedman A.J.E."/>
            <person name="Peet K.C."/>
            <person name="Boock J.T."/>
            <person name="Penn K."/>
            <person name="Prather K.L.J."/>
            <person name="Thompson J.R."/>
        </authorList>
    </citation>
    <scope>NUCLEOTIDE SEQUENCE [LARGE SCALE GENOMIC DNA]</scope>
    <source>
        <strain evidence="1 2">SR7</strain>
    </source>
</reference>
<dbReference type="RefSeq" id="WP_098331663.1">
    <property type="nucleotide sequence ID" value="NZ_CP022674.1"/>
</dbReference>
<gene>
    <name evidence="1" type="ORF">CIB87_08970</name>
</gene>
<organism evidence="1 2">
    <name type="scientific">Priestia megaterium</name>
    <name type="common">Bacillus megaterium</name>
    <dbReference type="NCBI Taxonomy" id="1404"/>
    <lineage>
        <taxon>Bacteria</taxon>
        <taxon>Bacillati</taxon>
        <taxon>Bacillota</taxon>
        <taxon>Bacilli</taxon>
        <taxon>Bacillales</taxon>
        <taxon>Bacillaceae</taxon>
        <taxon>Priestia</taxon>
    </lineage>
</organism>
<evidence type="ECO:0000313" key="1">
    <source>
        <dbReference type="EMBL" id="AXI29135.1"/>
    </source>
</evidence>
<evidence type="ECO:0000313" key="2">
    <source>
        <dbReference type="Proteomes" id="UP000253834"/>
    </source>
</evidence>